<dbReference type="GeneID" id="59266107"/>
<dbReference type="PANTHER" id="PTHR43283:SF17">
    <property type="entry name" value="(LOVD), PUTATIVE (AFU_ORTHOLOGUE AFUA_5G00920)-RELATED"/>
    <property type="match status" value="1"/>
</dbReference>
<keyword evidence="5" id="KW-1185">Reference proteome</keyword>
<dbReference type="SUPFAM" id="SSF56601">
    <property type="entry name" value="beta-lactamase/transpeptidase-like"/>
    <property type="match status" value="1"/>
</dbReference>
<evidence type="ECO:0000256" key="2">
    <source>
        <dbReference type="ARBA" id="ARBA00022801"/>
    </source>
</evidence>
<sequence>MGQQSVEFIDGTEQNNPVLHKLRISLATMASFDKRVQSLRQRFEQDSQPLSKFTLGATNRDGVLQQHPFVISVFALANSTRPGSFHYANTFGDEVDKPYGTNSVYWLASATKFITTIAVMQCVEKGQLDLNGDIAKVLPEFKDPQILTGFDEKNEAIFKPSTKPVTLRHLLTHSSGIAYVFMDPLLTRYQELHKTPTFANRTIAEKFPHQFLVFEPGERWVYSPGLDWAGLAVERVTSMKLGEYMQRYIFDVVSVKDATFHPELREDLQARKARNWEREGQSLREQTKPVYAENTLDDFGGGGLFATVNDLLKIYQGVLTAKLLRPETTKEMFQPHLENNRGLDKPGEYSSPSRNAIWNTVPDDVPVNFGIGGLINTAAVPKRRGVNSLTWSGHANCYWWIDLNNGVAGVYLSQLLPTGDEKAIKLLTEFEEFVYSSLDKS</sequence>
<feature type="domain" description="Beta-lactamase-related" evidence="3">
    <location>
        <begin position="82"/>
        <end position="421"/>
    </location>
</feature>
<evidence type="ECO:0000256" key="1">
    <source>
        <dbReference type="ARBA" id="ARBA00009009"/>
    </source>
</evidence>
<evidence type="ECO:0000313" key="4">
    <source>
        <dbReference type="EMBL" id="KAF5868763.1"/>
    </source>
</evidence>
<comment type="caution">
    <text evidence="4">The sequence shown here is derived from an EMBL/GenBank/DDBJ whole genome shotgun (WGS) entry which is preliminary data.</text>
</comment>
<dbReference type="InterPro" id="IPR001466">
    <property type="entry name" value="Beta-lactam-related"/>
</dbReference>
<dbReference type="RefSeq" id="XP_037187712.1">
    <property type="nucleotide sequence ID" value="XM_037342415.1"/>
</dbReference>
<evidence type="ECO:0000313" key="5">
    <source>
        <dbReference type="Proteomes" id="UP000531561"/>
    </source>
</evidence>
<evidence type="ECO:0000259" key="3">
    <source>
        <dbReference type="Pfam" id="PF00144"/>
    </source>
</evidence>
<dbReference type="AlphaFoldDB" id="A0A8H6AJA1"/>
<dbReference type="PANTHER" id="PTHR43283">
    <property type="entry name" value="BETA-LACTAMASE-RELATED"/>
    <property type="match status" value="1"/>
</dbReference>
<accession>A0A8H6AJA1</accession>
<comment type="similarity">
    <text evidence="1">Belongs to the class-A beta-lactamase family.</text>
</comment>
<proteinExistence type="inferred from homology"/>
<dbReference type="GO" id="GO:0016787">
    <property type="term" value="F:hydrolase activity"/>
    <property type="evidence" value="ECO:0007669"/>
    <property type="project" value="UniProtKB-KW"/>
</dbReference>
<protein>
    <submittedName>
        <fullName evidence="4">Putative transesterase protein</fullName>
    </submittedName>
</protein>
<dbReference type="OrthoDB" id="428260at2759"/>
<keyword evidence="2" id="KW-0378">Hydrolase</keyword>
<dbReference type="InterPro" id="IPR012338">
    <property type="entry name" value="Beta-lactam/transpept-like"/>
</dbReference>
<dbReference type="Pfam" id="PF00144">
    <property type="entry name" value="Beta-lactamase"/>
    <property type="match status" value="1"/>
</dbReference>
<organism evidence="4 5">
    <name type="scientific">Botrytis fragariae</name>
    <dbReference type="NCBI Taxonomy" id="1964551"/>
    <lineage>
        <taxon>Eukaryota</taxon>
        <taxon>Fungi</taxon>
        <taxon>Dikarya</taxon>
        <taxon>Ascomycota</taxon>
        <taxon>Pezizomycotina</taxon>
        <taxon>Leotiomycetes</taxon>
        <taxon>Helotiales</taxon>
        <taxon>Sclerotiniaceae</taxon>
        <taxon>Botrytis</taxon>
    </lineage>
</organism>
<gene>
    <name evidence="4" type="ORF">Bfra_012094</name>
</gene>
<reference evidence="4 5" key="1">
    <citation type="journal article" date="2020" name="Phytopathology">
        <title>A high-quality genome resource of Botrytis fragariae, a new and rapidly spreading fungal pathogen causing strawberry gray mold in the U.S.A.</title>
        <authorList>
            <person name="Wu Y."/>
            <person name="Saski C.A."/>
            <person name="Schnabel G."/>
            <person name="Xiao S."/>
            <person name="Hu M."/>
        </authorList>
    </citation>
    <scope>NUCLEOTIDE SEQUENCE [LARGE SCALE GENOMIC DNA]</scope>
    <source>
        <strain evidence="4 5">BVB16</strain>
    </source>
</reference>
<dbReference type="InterPro" id="IPR050789">
    <property type="entry name" value="Diverse_Enzym_Activities"/>
</dbReference>
<dbReference type="Proteomes" id="UP000531561">
    <property type="component" value="Unassembled WGS sequence"/>
</dbReference>
<dbReference type="Gene3D" id="3.40.710.10">
    <property type="entry name" value="DD-peptidase/beta-lactamase superfamily"/>
    <property type="match status" value="1"/>
</dbReference>
<name>A0A8H6AJA1_9HELO</name>
<dbReference type="EMBL" id="JABFCT010000020">
    <property type="protein sequence ID" value="KAF5868763.1"/>
    <property type="molecule type" value="Genomic_DNA"/>
</dbReference>